<organism evidence="2 3">
    <name type="scientific">candidate division Kazan bacterium RIFCSPLOWO2_01_FULL_45_19</name>
    <dbReference type="NCBI Taxonomy" id="1798538"/>
    <lineage>
        <taxon>Bacteria</taxon>
        <taxon>Bacteria division Kazan-3B-28</taxon>
    </lineage>
</organism>
<reference evidence="2 3" key="1">
    <citation type="journal article" date="2016" name="Nat. Commun.">
        <title>Thousands of microbial genomes shed light on interconnected biogeochemical processes in an aquifer system.</title>
        <authorList>
            <person name="Anantharaman K."/>
            <person name="Brown C.T."/>
            <person name="Hug L.A."/>
            <person name="Sharon I."/>
            <person name="Castelle C.J."/>
            <person name="Probst A.J."/>
            <person name="Thomas B.C."/>
            <person name="Singh A."/>
            <person name="Wilkins M.J."/>
            <person name="Karaoz U."/>
            <person name="Brodie E.L."/>
            <person name="Williams K.H."/>
            <person name="Hubbard S.S."/>
            <person name="Banfield J.F."/>
        </authorList>
    </citation>
    <scope>NUCLEOTIDE SEQUENCE [LARGE SCALE GENOMIC DNA]</scope>
</reference>
<evidence type="ECO:0008006" key="4">
    <source>
        <dbReference type="Google" id="ProtNLM"/>
    </source>
</evidence>
<name>A0A1F4NP94_UNCK3</name>
<protein>
    <recommendedName>
        <fullName evidence="4">AB hydrolase-1 domain-containing protein</fullName>
    </recommendedName>
</protein>
<feature type="transmembrane region" description="Helical" evidence="1">
    <location>
        <begin position="76"/>
        <end position="95"/>
    </location>
</feature>
<keyword evidence="1" id="KW-1133">Transmembrane helix</keyword>
<dbReference type="AlphaFoldDB" id="A0A1F4NP94"/>
<evidence type="ECO:0000313" key="2">
    <source>
        <dbReference type="EMBL" id="OGB73269.1"/>
    </source>
</evidence>
<accession>A0A1F4NP94</accession>
<dbReference type="SUPFAM" id="SSF53474">
    <property type="entry name" value="alpha/beta-Hydrolases"/>
    <property type="match status" value="1"/>
</dbReference>
<dbReference type="InterPro" id="IPR029058">
    <property type="entry name" value="AB_hydrolase_fold"/>
</dbReference>
<comment type="caution">
    <text evidence="2">The sequence shown here is derived from an EMBL/GenBank/DDBJ whole genome shotgun (WGS) entry which is preliminary data.</text>
</comment>
<keyword evidence="1" id="KW-0812">Transmembrane</keyword>
<gene>
    <name evidence="2" type="ORF">A3K51_00100</name>
</gene>
<evidence type="ECO:0000313" key="3">
    <source>
        <dbReference type="Proteomes" id="UP000178085"/>
    </source>
</evidence>
<dbReference type="EMBL" id="METD01000001">
    <property type="protein sequence ID" value="OGB73269.1"/>
    <property type="molecule type" value="Genomic_DNA"/>
</dbReference>
<dbReference type="Gene3D" id="3.40.50.1820">
    <property type="entry name" value="alpha/beta hydrolase"/>
    <property type="match status" value="1"/>
</dbReference>
<keyword evidence="1" id="KW-0472">Membrane</keyword>
<dbReference type="Proteomes" id="UP000178085">
    <property type="component" value="Unassembled WGS sequence"/>
</dbReference>
<evidence type="ECO:0000256" key="1">
    <source>
        <dbReference type="SAM" id="Phobius"/>
    </source>
</evidence>
<proteinExistence type="predicted"/>
<sequence length="261" mass="30568">MGKLTWLKPLKIKGQRRGKTMVLLLSGLIPYSKSFGRAVNQLTKFGDVWEMSYPDCYANGQDLLVEVTRELRQLKYSKLVLVGLSFGGTLSYLLLRYWRRHRVPFETLGVVAVSTPFGPEDITWRSKIELNFGYEMDRHADKLWRTVLQVLYWLWENNHWSDGHPYTIKNSLQRVYNAVRVGYLLRQTRLIRKTFRAMPALLLNTARGIKDPFVLRTNENHFKEIFPQGQVVYGLTKHASLNSQPTRVYRQLNRFLSTVTR</sequence>